<comment type="caution">
    <text evidence="5">The sequence shown here is derived from an EMBL/GenBank/DDBJ whole genome shotgun (WGS) entry which is preliminary data.</text>
</comment>
<name>A0ABT5FIJ5_9GAMM</name>
<evidence type="ECO:0000256" key="2">
    <source>
        <dbReference type="ARBA" id="ARBA00022679"/>
    </source>
</evidence>
<dbReference type="Gene3D" id="1.10.132.60">
    <property type="entry name" value="DNA polymerase family B, C-terminal domain"/>
    <property type="match status" value="1"/>
</dbReference>
<evidence type="ECO:0000313" key="5">
    <source>
        <dbReference type="EMBL" id="MDC2891006.1"/>
    </source>
</evidence>
<keyword evidence="2" id="KW-0808">Transferase</keyword>
<protein>
    <recommendedName>
        <fullName evidence="1">DNA-directed DNA polymerase</fullName>
        <ecNumber evidence="1">2.7.7.7</ecNumber>
    </recommendedName>
</protein>
<organism evidence="5 6">
    <name type="scientific">Psychrosphaera algicola</name>
    <dbReference type="NCBI Taxonomy" id="3023714"/>
    <lineage>
        <taxon>Bacteria</taxon>
        <taxon>Pseudomonadati</taxon>
        <taxon>Pseudomonadota</taxon>
        <taxon>Gammaproteobacteria</taxon>
        <taxon>Alteromonadales</taxon>
        <taxon>Pseudoalteromonadaceae</taxon>
        <taxon>Psychrosphaera</taxon>
    </lineage>
</organism>
<evidence type="ECO:0000256" key="4">
    <source>
        <dbReference type="ARBA" id="ARBA00022932"/>
    </source>
</evidence>
<dbReference type="InterPro" id="IPR042087">
    <property type="entry name" value="DNA_pol_B_thumb"/>
</dbReference>
<dbReference type="InterPro" id="IPR043502">
    <property type="entry name" value="DNA/RNA_pol_sf"/>
</dbReference>
<sequence length="77" mass="8962">MKLQKNADPILVFKGMESVRSDWTDLAKEFQTKLFQLVFNKQPVTDYLRSIIAELFSGNLDNKLVYRKKFGNTSTNM</sequence>
<gene>
    <name evidence="5" type="ORF">PN838_22595</name>
</gene>
<keyword evidence="3" id="KW-0548">Nucleotidyltransferase</keyword>
<evidence type="ECO:0000256" key="1">
    <source>
        <dbReference type="ARBA" id="ARBA00012417"/>
    </source>
</evidence>
<keyword evidence="4" id="KW-0239">DNA-directed DNA polymerase</keyword>
<proteinExistence type="predicted"/>
<dbReference type="SUPFAM" id="SSF56672">
    <property type="entry name" value="DNA/RNA polymerases"/>
    <property type="match status" value="1"/>
</dbReference>
<dbReference type="Proteomes" id="UP001528411">
    <property type="component" value="Unassembled WGS sequence"/>
</dbReference>
<dbReference type="EC" id="2.7.7.7" evidence="1"/>
<dbReference type="RefSeq" id="WP_272182054.1">
    <property type="nucleotide sequence ID" value="NZ_JAQOMS010000002.1"/>
</dbReference>
<evidence type="ECO:0000256" key="3">
    <source>
        <dbReference type="ARBA" id="ARBA00022695"/>
    </source>
</evidence>
<accession>A0ABT5FIJ5</accession>
<evidence type="ECO:0000313" key="6">
    <source>
        <dbReference type="Proteomes" id="UP001528411"/>
    </source>
</evidence>
<keyword evidence="6" id="KW-1185">Reference proteome</keyword>
<dbReference type="EMBL" id="JAQOMS010000002">
    <property type="protein sequence ID" value="MDC2891006.1"/>
    <property type="molecule type" value="Genomic_DNA"/>
</dbReference>
<reference evidence="5 6" key="1">
    <citation type="submission" date="2023-01" db="EMBL/GenBank/DDBJ databases">
        <title>Psychrosphaera sp. nov., isolated from marine algae.</title>
        <authorList>
            <person name="Bayburt H."/>
            <person name="Choi B.J."/>
            <person name="Kim J.M."/>
            <person name="Choi D.G."/>
            <person name="Jeon C.O."/>
        </authorList>
    </citation>
    <scope>NUCLEOTIDE SEQUENCE [LARGE SCALE GENOMIC DNA]</scope>
    <source>
        <strain evidence="5 6">G1-22</strain>
    </source>
</reference>